<feature type="active site" description="Proton donor" evidence="11">
    <location>
        <position position="195"/>
    </location>
</feature>
<keyword evidence="2 10" id="KW-0963">Cytoplasm</keyword>
<dbReference type="HAMAP" id="MF_01491">
    <property type="entry name" value="RNase_J_bact"/>
    <property type="match status" value="1"/>
</dbReference>
<gene>
    <name evidence="10" type="primary">rnj</name>
    <name evidence="15" type="ORF">H8R92_03650</name>
</gene>
<proteinExistence type="inferred from homology"/>
<evidence type="ECO:0000256" key="1">
    <source>
        <dbReference type="ARBA" id="ARBA00004496"/>
    </source>
</evidence>
<dbReference type="PANTHER" id="PTHR43694:SF1">
    <property type="entry name" value="RIBONUCLEASE J"/>
    <property type="match status" value="1"/>
</dbReference>
<dbReference type="InterPro" id="IPR004613">
    <property type="entry name" value="RNase_J"/>
</dbReference>
<dbReference type="SMART" id="SM00849">
    <property type="entry name" value="Lactamase_B"/>
    <property type="match status" value="1"/>
</dbReference>
<evidence type="ECO:0000256" key="12">
    <source>
        <dbReference type="PIRSR" id="PIRSR004803-2"/>
    </source>
</evidence>
<dbReference type="CDD" id="cd07714">
    <property type="entry name" value="RNaseJ_MBL-fold"/>
    <property type="match status" value="1"/>
</dbReference>
<feature type="binding site" evidence="13">
    <location>
        <position position="75"/>
    </location>
    <ligand>
        <name>Zn(2+)</name>
        <dbReference type="ChEBI" id="CHEBI:29105"/>
        <label>1</label>
        <note>catalytic</note>
    </ligand>
</feature>
<keyword evidence="7 13" id="KW-0862">Zinc</keyword>
<sequence>MRTKKSKVKLIPLGGLGEIGKNITAIEYEDEIIVIDCGLSFPDNEMYGIDLVIPDISYLLENREKVKGIFITHGHEDHIGALPYILKEINVPVYASKFTLSLIESKLIEFNMVSSCSLNEITLKEPIKTEHFACEFIRTCHSIADSCSLAITTPQGVIFHTGDFKIDYTPVDGEVIDLQRISEIGKRRVLLLMADSTNATREGFTISETIIGQNLTRLFRNAKGRVIVATFSSNVHRVQQVINSSITYGRKVAFSGRSMEKISQIAMDLGYLKVPKNTIIKLDDIHKYPDNKVTIITTGSQGEPMSALSRIASGSHKNIGLKEGDYIIISASPIPGNTKLITKLIDILISKGAEVIYDAMEEVHVSGHACREELKLIHSLIKPKYFVPVHGEYRHLKEHAELAKSLGMDEKNIFLLDNGDVLELTGKKAVKAKSIHTGTVYVDGSGVGDVGNIVLRDRKVLSQDGILTAVLAIDKESKEIISGPDIISRGFVYVKDSNDLLSEATTLIEREVENCLANDIVDWYSIKSKIKSSLGQFLYTKTKRKPMIIPVIVEKEQ</sequence>
<dbReference type="GO" id="GO:0008270">
    <property type="term" value="F:zinc ion binding"/>
    <property type="evidence" value="ECO:0007669"/>
    <property type="project" value="InterPro"/>
</dbReference>
<dbReference type="Pfam" id="PF17770">
    <property type="entry name" value="RNase_J_C"/>
    <property type="match status" value="1"/>
</dbReference>
<dbReference type="Gene3D" id="3.40.50.10710">
    <property type="entry name" value="Metallo-hydrolase/oxidoreductase"/>
    <property type="match status" value="1"/>
</dbReference>
<dbReference type="GO" id="GO:0003723">
    <property type="term" value="F:RNA binding"/>
    <property type="evidence" value="ECO:0007669"/>
    <property type="project" value="UniProtKB-UniRule"/>
</dbReference>
<name>A0A8I0DMX1_9CLOT</name>
<dbReference type="GO" id="GO:0004521">
    <property type="term" value="F:RNA endonuclease activity"/>
    <property type="evidence" value="ECO:0007669"/>
    <property type="project" value="UniProtKB-UniRule"/>
</dbReference>
<evidence type="ECO:0000256" key="13">
    <source>
        <dbReference type="PIRSR" id="PIRSR004803-3"/>
    </source>
</evidence>
<feature type="active site" description="Proton acceptor" evidence="11">
    <location>
        <position position="368"/>
    </location>
</feature>
<dbReference type="Gene3D" id="3.10.20.580">
    <property type="match status" value="1"/>
</dbReference>
<dbReference type="Proteomes" id="UP000662088">
    <property type="component" value="Unassembled WGS sequence"/>
</dbReference>
<comment type="cofactor">
    <cofactor evidence="13">
        <name>Ca(2+)</name>
        <dbReference type="ChEBI" id="CHEBI:29108"/>
    </cofactor>
    <text evidence="13">Binds 1 Ca(2+) cation per subunit. Seen in 1 crystal structure, it is not clear if it is physiologically important.</text>
</comment>
<keyword evidence="5 10" id="KW-0255">Endonuclease</keyword>
<feature type="binding site" evidence="13">
    <location>
        <position position="163"/>
    </location>
    <ligand>
        <name>Zn(2+)</name>
        <dbReference type="ChEBI" id="CHEBI:29105"/>
        <label>1</label>
        <note>catalytic</note>
    </ligand>
</feature>
<keyword evidence="4 13" id="KW-0479">Metal-binding</keyword>
<evidence type="ECO:0000313" key="16">
    <source>
        <dbReference type="Proteomes" id="UP000662088"/>
    </source>
</evidence>
<keyword evidence="9 10" id="KW-0694">RNA-binding</keyword>
<dbReference type="InterPro" id="IPR001279">
    <property type="entry name" value="Metallo-B-lactamas"/>
</dbReference>
<dbReference type="AlphaFoldDB" id="A0A8I0DMX1"/>
<dbReference type="Pfam" id="PF07521">
    <property type="entry name" value="RMMBL"/>
    <property type="match status" value="1"/>
</dbReference>
<keyword evidence="10" id="KW-0698">rRNA processing</keyword>
<feature type="binding site" evidence="13">
    <location>
        <position position="141"/>
    </location>
    <ligand>
        <name>Zn(2+)</name>
        <dbReference type="ChEBI" id="CHEBI:29105"/>
        <label>1</label>
        <note>catalytic</note>
    </ligand>
</feature>
<dbReference type="EMBL" id="JACOOQ010000004">
    <property type="protein sequence ID" value="MBC5639535.1"/>
    <property type="molecule type" value="Genomic_DNA"/>
</dbReference>
<evidence type="ECO:0000256" key="10">
    <source>
        <dbReference type="HAMAP-Rule" id="MF_01491"/>
    </source>
</evidence>
<evidence type="ECO:0000256" key="6">
    <source>
        <dbReference type="ARBA" id="ARBA00022801"/>
    </source>
</evidence>
<feature type="binding site" evidence="13">
    <location>
        <position position="390"/>
    </location>
    <ligand>
        <name>Zn(2+)</name>
        <dbReference type="ChEBI" id="CHEBI:29105"/>
        <label>2</label>
        <note>catalytic</note>
    </ligand>
</feature>
<feature type="binding site" evidence="13">
    <location>
        <position position="48"/>
    </location>
    <ligand>
        <name>Ca(2+)</name>
        <dbReference type="ChEBI" id="CHEBI:29108"/>
    </ligand>
</feature>
<comment type="cofactor">
    <cofactor evidence="13">
        <name>Zn(2+)</name>
        <dbReference type="ChEBI" id="CHEBI:29105"/>
    </cofactor>
    <text evidence="13">Binds 2 Zn(2+) ions per subunit. It is not clear if Zn(2+) or Mg(2+) is physiologically important.</text>
</comment>
<feature type="domain" description="Metallo-beta-lactamase" evidence="14">
    <location>
        <begin position="20"/>
        <end position="215"/>
    </location>
</feature>
<keyword evidence="13" id="KW-0106">Calcium</keyword>
<feature type="binding site" evidence="13">
    <location>
        <position position="443"/>
    </location>
    <ligand>
        <name>Ca(2+)</name>
        <dbReference type="ChEBI" id="CHEBI:29108"/>
    </ligand>
</feature>
<evidence type="ECO:0000256" key="9">
    <source>
        <dbReference type="ARBA" id="ARBA00022884"/>
    </source>
</evidence>
<organism evidence="15 16">
    <name type="scientific">Clostridium lentum</name>
    <dbReference type="NCBI Taxonomy" id="2763037"/>
    <lineage>
        <taxon>Bacteria</taxon>
        <taxon>Bacillati</taxon>
        <taxon>Bacillota</taxon>
        <taxon>Clostridia</taxon>
        <taxon>Eubacteriales</taxon>
        <taxon>Clostridiaceae</taxon>
        <taxon>Clostridium</taxon>
    </lineage>
</organism>
<evidence type="ECO:0000256" key="11">
    <source>
        <dbReference type="PIRSR" id="PIRSR004803-1"/>
    </source>
</evidence>
<protein>
    <recommendedName>
        <fullName evidence="10">Ribonuclease J</fullName>
        <shortName evidence="10">RNase J</shortName>
        <ecNumber evidence="10">3.1.-.-</ecNumber>
    </recommendedName>
</protein>
<dbReference type="GO" id="GO:0004534">
    <property type="term" value="F:5'-3' RNA exonuclease activity"/>
    <property type="evidence" value="ECO:0007669"/>
    <property type="project" value="UniProtKB-UniRule"/>
</dbReference>
<evidence type="ECO:0000256" key="4">
    <source>
        <dbReference type="ARBA" id="ARBA00022723"/>
    </source>
</evidence>
<dbReference type="RefSeq" id="WP_022211737.1">
    <property type="nucleotide sequence ID" value="NZ_JACOOQ010000004.1"/>
</dbReference>
<keyword evidence="8 10" id="KW-0269">Exonuclease</keyword>
<dbReference type="InterPro" id="IPR030854">
    <property type="entry name" value="RNase_J_bac"/>
</dbReference>
<evidence type="ECO:0000256" key="2">
    <source>
        <dbReference type="ARBA" id="ARBA00022490"/>
    </source>
</evidence>
<comment type="function">
    <text evidence="10">An RNase that has 5'-3' exonuclease and possibly endonuclease activity. Involved in maturation of rRNA and in some organisms also mRNA maturation and/or decay.</text>
</comment>
<comment type="subcellular location">
    <subcellularLocation>
        <location evidence="1 10">Cytoplasm</location>
    </subcellularLocation>
</comment>
<evidence type="ECO:0000256" key="8">
    <source>
        <dbReference type="ARBA" id="ARBA00022839"/>
    </source>
</evidence>
<dbReference type="InterPro" id="IPR041636">
    <property type="entry name" value="RNase_J_C"/>
</dbReference>
<dbReference type="Gene3D" id="3.60.15.10">
    <property type="entry name" value="Ribonuclease Z/Hydroxyacylglutathione hydrolase-like"/>
    <property type="match status" value="1"/>
</dbReference>
<dbReference type="GO" id="GO:0005737">
    <property type="term" value="C:cytoplasm"/>
    <property type="evidence" value="ECO:0007669"/>
    <property type="project" value="UniProtKB-SubCell"/>
</dbReference>
<dbReference type="InterPro" id="IPR042173">
    <property type="entry name" value="RNase_J_2"/>
</dbReference>
<keyword evidence="6 10" id="KW-0378">Hydrolase</keyword>
<dbReference type="FunFam" id="3.10.20.580:FF:000001">
    <property type="entry name" value="Ribonuclease J"/>
    <property type="match status" value="1"/>
</dbReference>
<reference evidence="15" key="1">
    <citation type="submission" date="2020-08" db="EMBL/GenBank/DDBJ databases">
        <title>Genome public.</title>
        <authorList>
            <person name="Liu C."/>
            <person name="Sun Q."/>
        </authorList>
    </citation>
    <scope>NUCLEOTIDE SEQUENCE</scope>
    <source>
        <strain evidence="15">NSJ-42</strain>
    </source>
</reference>
<feature type="binding site" evidence="13">
    <location>
        <position position="78"/>
    </location>
    <ligand>
        <name>Zn(2+)</name>
        <dbReference type="ChEBI" id="CHEBI:29105"/>
        <label>2</label>
        <note>catalytic</note>
    </ligand>
</feature>
<evidence type="ECO:0000256" key="5">
    <source>
        <dbReference type="ARBA" id="ARBA00022759"/>
    </source>
</evidence>
<comment type="caution">
    <text evidence="15">The sequence shown here is derived from an EMBL/GenBank/DDBJ whole genome shotgun (WGS) entry which is preliminary data.</text>
</comment>
<dbReference type="InterPro" id="IPR011108">
    <property type="entry name" value="RMMBL"/>
</dbReference>
<dbReference type="SUPFAM" id="SSF56281">
    <property type="entry name" value="Metallo-hydrolase/oxidoreductase"/>
    <property type="match status" value="1"/>
</dbReference>
<dbReference type="GO" id="GO:0006364">
    <property type="term" value="P:rRNA processing"/>
    <property type="evidence" value="ECO:0007669"/>
    <property type="project" value="UniProtKB-UniRule"/>
</dbReference>
<comment type="similarity">
    <text evidence="10">Belongs to the metallo-beta-lactamase superfamily. RNA-metabolizing metallo-beta-lactamase-like family. Bacterial RNase J subfamily.</text>
</comment>
<dbReference type="Pfam" id="PF22505">
    <property type="entry name" value="RNase_J_b_CASP"/>
    <property type="match status" value="1"/>
</dbReference>
<dbReference type="InterPro" id="IPR055132">
    <property type="entry name" value="RNase_J_b_CASP"/>
</dbReference>
<evidence type="ECO:0000259" key="14">
    <source>
        <dbReference type="SMART" id="SM00849"/>
    </source>
</evidence>
<accession>A0A8I0DMX1</accession>
<comment type="subunit">
    <text evidence="10">Homodimer, may be a subunit of the RNA degradosome.</text>
</comment>
<dbReference type="PANTHER" id="PTHR43694">
    <property type="entry name" value="RIBONUCLEASE J"/>
    <property type="match status" value="1"/>
</dbReference>
<dbReference type="Pfam" id="PF00753">
    <property type="entry name" value="Lactamase_B"/>
    <property type="match status" value="1"/>
</dbReference>
<evidence type="ECO:0000256" key="3">
    <source>
        <dbReference type="ARBA" id="ARBA00022722"/>
    </source>
</evidence>
<feature type="binding site" evidence="13">
    <location>
        <position position="50"/>
    </location>
    <ligand>
        <name>Ca(2+)</name>
        <dbReference type="ChEBI" id="CHEBI:29108"/>
    </ligand>
</feature>
<feature type="binding site" evidence="12">
    <location>
        <begin position="232"/>
        <end position="234"/>
    </location>
    <ligand>
        <name>substrate</name>
    </ligand>
</feature>
<feature type="binding site" evidence="13">
    <location>
        <position position="77"/>
    </location>
    <ligand>
        <name>Zn(2+)</name>
        <dbReference type="ChEBI" id="CHEBI:29105"/>
        <label>1</label>
        <note>catalytic</note>
    </ligand>
</feature>
<dbReference type="PIRSF" id="PIRSF004803">
    <property type="entry name" value="RnjA"/>
    <property type="match status" value="1"/>
</dbReference>
<evidence type="ECO:0000313" key="15">
    <source>
        <dbReference type="EMBL" id="MBC5639535.1"/>
    </source>
</evidence>
<keyword evidence="3 10" id="KW-0540">Nuclease</keyword>
<dbReference type="InterPro" id="IPR036866">
    <property type="entry name" value="RibonucZ/Hydroxyglut_hydro"/>
</dbReference>
<evidence type="ECO:0000256" key="7">
    <source>
        <dbReference type="ARBA" id="ARBA00022833"/>
    </source>
</evidence>
<feature type="binding site" evidence="10 12">
    <location>
        <begin position="364"/>
        <end position="368"/>
    </location>
    <ligand>
        <name>substrate</name>
    </ligand>
</feature>
<feature type="binding site" evidence="13">
    <location>
        <position position="73"/>
    </location>
    <ligand>
        <name>Zn(2+)</name>
        <dbReference type="ChEBI" id="CHEBI:29105"/>
        <label>1</label>
        <note>catalytic</note>
    </ligand>
</feature>
<keyword evidence="16" id="KW-1185">Reference proteome</keyword>
<dbReference type="NCBIfam" id="TIGR00649">
    <property type="entry name" value="MG423"/>
    <property type="match status" value="1"/>
</dbReference>
<dbReference type="EC" id="3.1.-.-" evidence="10"/>